<proteinExistence type="predicted"/>
<feature type="region of interest" description="Disordered" evidence="1">
    <location>
        <begin position="1"/>
        <end position="45"/>
    </location>
</feature>
<sequence>MPEPRWSRVTLSELPQQWAAPAAAPAAPPEQERPASRPQDEPIYSQLAAEWRGNGRTLPGLQDREWAELVARRTWR</sequence>
<feature type="compositionally biased region" description="Basic and acidic residues" evidence="1">
    <location>
        <begin position="30"/>
        <end position="40"/>
    </location>
</feature>
<keyword evidence="3" id="KW-1185">Reference proteome</keyword>
<feature type="compositionally biased region" description="Low complexity" evidence="1">
    <location>
        <begin position="15"/>
        <end position="25"/>
    </location>
</feature>
<evidence type="ECO:0000256" key="1">
    <source>
        <dbReference type="SAM" id="MobiDB-lite"/>
    </source>
</evidence>
<gene>
    <name evidence="2" type="ORF">ACEZDJ_11820</name>
</gene>
<name>A0ABV6UKM1_9ACTN</name>
<protein>
    <submittedName>
        <fullName evidence="2">Uncharacterized protein</fullName>
    </submittedName>
</protein>
<organism evidence="2 3">
    <name type="scientific">Streptacidiphilus cavernicola</name>
    <dbReference type="NCBI Taxonomy" id="3342716"/>
    <lineage>
        <taxon>Bacteria</taxon>
        <taxon>Bacillati</taxon>
        <taxon>Actinomycetota</taxon>
        <taxon>Actinomycetes</taxon>
        <taxon>Kitasatosporales</taxon>
        <taxon>Streptomycetaceae</taxon>
        <taxon>Streptacidiphilus</taxon>
    </lineage>
</organism>
<comment type="caution">
    <text evidence="2">The sequence shown here is derived from an EMBL/GenBank/DDBJ whole genome shotgun (WGS) entry which is preliminary data.</text>
</comment>
<evidence type="ECO:0000313" key="2">
    <source>
        <dbReference type="EMBL" id="MFC1401973.1"/>
    </source>
</evidence>
<accession>A0ABV6UKM1</accession>
<evidence type="ECO:0000313" key="3">
    <source>
        <dbReference type="Proteomes" id="UP001592528"/>
    </source>
</evidence>
<dbReference type="Proteomes" id="UP001592528">
    <property type="component" value="Unassembled WGS sequence"/>
</dbReference>
<dbReference type="EMBL" id="JBHEZZ010000005">
    <property type="protein sequence ID" value="MFC1401973.1"/>
    <property type="molecule type" value="Genomic_DNA"/>
</dbReference>
<reference evidence="2 3" key="1">
    <citation type="submission" date="2024-09" db="EMBL/GenBank/DDBJ databases">
        <authorList>
            <person name="Lee S.D."/>
        </authorList>
    </citation>
    <scope>NUCLEOTIDE SEQUENCE [LARGE SCALE GENOMIC DNA]</scope>
    <source>
        <strain evidence="2 3">N1-5</strain>
    </source>
</reference>
<dbReference type="RefSeq" id="WP_157624037.1">
    <property type="nucleotide sequence ID" value="NZ_JBHEZZ010000005.1"/>
</dbReference>